<keyword evidence="17" id="KW-0449">Lipoprotein</keyword>
<dbReference type="FunFam" id="3.40.350.10:FF:000003">
    <property type="entry name" value="Xaa-pro aminopeptidase P"/>
    <property type="match status" value="1"/>
</dbReference>
<dbReference type="InterPro" id="IPR050422">
    <property type="entry name" value="X-Pro_aminopeptidase_P"/>
</dbReference>
<keyword evidence="16" id="KW-0325">Glycoprotein</keyword>
<dbReference type="Pfam" id="PF00557">
    <property type="entry name" value="Peptidase_M24"/>
    <property type="match status" value="1"/>
</dbReference>
<dbReference type="InterPro" id="IPR000994">
    <property type="entry name" value="Pept_M24"/>
</dbReference>
<dbReference type="EMBL" id="OW240920">
    <property type="protein sequence ID" value="CAH2314839.1"/>
    <property type="molecule type" value="Genomic_DNA"/>
</dbReference>
<evidence type="ECO:0000256" key="15">
    <source>
        <dbReference type="ARBA" id="ARBA00023136"/>
    </source>
</evidence>
<evidence type="ECO:0000256" key="20">
    <source>
        <dbReference type="ARBA" id="ARBA00083406"/>
    </source>
</evidence>
<protein>
    <recommendedName>
        <fullName evidence="19">Xaa-Pro aminopeptidase 2</fullName>
        <ecNumber evidence="6">3.4.11.9</ecNumber>
    </recommendedName>
    <alternativeName>
        <fullName evidence="20">Membrane-bound aminopeptidase P</fullName>
    </alternativeName>
</protein>
<comment type="catalytic activity">
    <reaction evidence="1">
        <text>Release of any N-terminal amino acid, including proline, that is linked to proline, even from a dipeptide or tripeptide.</text>
        <dbReference type="EC" id="3.4.11.9"/>
    </reaction>
</comment>
<evidence type="ECO:0000256" key="17">
    <source>
        <dbReference type="ARBA" id="ARBA00023288"/>
    </source>
</evidence>
<reference evidence="24" key="1">
    <citation type="submission" date="2022-03" db="EMBL/GenBank/DDBJ databases">
        <authorList>
            <person name="Alioto T."/>
            <person name="Alioto T."/>
            <person name="Gomez Garrido J."/>
        </authorList>
    </citation>
    <scope>NUCLEOTIDE SEQUENCE</scope>
</reference>
<evidence type="ECO:0000259" key="23">
    <source>
        <dbReference type="Pfam" id="PF16188"/>
    </source>
</evidence>
<keyword evidence="7 24" id="KW-0031">Aminopeptidase</keyword>
<evidence type="ECO:0000256" key="5">
    <source>
        <dbReference type="ARBA" id="ARBA00011233"/>
    </source>
</evidence>
<keyword evidence="12" id="KW-0732">Signal</keyword>
<dbReference type="Gene3D" id="3.90.230.10">
    <property type="entry name" value="Creatinase/methionine aminopeptidase superfamily"/>
    <property type="match status" value="1"/>
</dbReference>
<dbReference type="GO" id="GO:0098552">
    <property type="term" value="C:side of membrane"/>
    <property type="evidence" value="ECO:0007669"/>
    <property type="project" value="UniProtKB-KW"/>
</dbReference>
<dbReference type="PANTHER" id="PTHR43763:SF4">
    <property type="entry name" value="XAA-PRO AMINOPEPTIDASE 2"/>
    <property type="match status" value="1"/>
</dbReference>
<name>A0AAD1WK75_PELCU</name>
<comment type="subunit">
    <text evidence="5">Homotrimer.</text>
</comment>
<keyword evidence="15" id="KW-0472">Membrane</keyword>
<evidence type="ECO:0000256" key="18">
    <source>
        <dbReference type="ARBA" id="ARBA00054204"/>
    </source>
</evidence>
<dbReference type="InterPro" id="IPR029149">
    <property type="entry name" value="Creatin/AminoP/Spt16_N"/>
</dbReference>
<dbReference type="GO" id="GO:0046872">
    <property type="term" value="F:metal ion binding"/>
    <property type="evidence" value="ECO:0007669"/>
    <property type="project" value="UniProtKB-KW"/>
</dbReference>
<dbReference type="Proteomes" id="UP001295444">
    <property type="component" value="Chromosome 09"/>
</dbReference>
<evidence type="ECO:0000256" key="14">
    <source>
        <dbReference type="ARBA" id="ARBA00022833"/>
    </source>
</evidence>
<dbReference type="InterPro" id="IPR032416">
    <property type="entry name" value="Peptidase_M24_C"/>
</dbReference>
<evidence type="ECO:0000256" key="1">
    <source>
        <dbReference type="ARBA" id="ARBA00001424"/>
    </source>
</evidence>
<dbReference type="EC" id="3.4.11.9" evidence="6"/>
<evidence type="ECO:0000256" key="13">
    <source>
        <dbReference type="ARBA" id="ARBA00022801"/>
    </source>
</evidence>
<dbReference type="GO" id="GO:0006508">
    <property type="term" value="P:proteolysis"/>
    <property type="evidence" value="ECO:0007669"/>
    <property type="project" value="UniProtKB-KW"/>
</dbReference>
<feature type="domain" description="Creatinase N-terminal" evidence="22">
    <location>
        <begin position="69"/>
        <end position="187"/>
    </location>
</feature>
<dbReference type="FunFam" id="3.40.350.10:FF:000008">
    <property type="entry name" value="xaa-Pro aminopeptidase 2"/>
    <property type="match status" value="1"/>
</dbReference>
<comment type="cofactor">
    <cofactor evidence="2">
        <name>Zn(2+)</name>
        <dbReference type="ChEBI" id="CHEBI:29105"/>
    </cofactor>
</comment>
<comment type="function">
    <text evidence="18">Membrane-bound metalloprotease which catalyzes the removal of a penultimate prolyl residue from the N-termini of peptides, such as Arg-Pro-Pro. May play a role in the metabolism of the vasodilator bradykinin.</text>
</comment>
<keyword evidence="11" id="KW-0479">Metal-binding</keyword>
<dbReference type="InterPro" id="IPR033740">
    <property type="entry name" value="Pept_M24B"/>
</dbReference>
<dbReference type="InterPro" id="IPR000587">
    <property type="entry name" value="Creatinase_N"/>
</dbReference>
<dbReference type="FunFam" id="3.90.230.10:FF:000009">
    <property type="entry name" value="xaa-Pro aminopeptidase 2"/>
    <property type="match status" value="1"/>
</dbReference>
<dbReference type="Gene3D" id="3.40.350.10">
    <property type="entry name" value="Creatinase/prolidase N-terminal domain"/>
    <property type="match status" value="2"/>
</dbReference>
<evidence type="ECO:0000256" key="8">
    <source>
        <dbReference type="ARBA" id="ARBA00022475"/>
    </source>
</evidence>
<dbReference type="Pfam" id="PF16188">
    <property type="entry name" value="Peptidase_M24_C"/>
    <property type="match status" value="1"/>
</dbReference>
<dbReference type="SUPFAM" id="SSF55920">
    <property type="entry name" value="Creatinase/aminopeptidase"/>
    <property type="match status" value="1"/>
</dbReference>
<evidence type="ECO:0000259" key="21">
    <source>
        <dbReference type="Pfam" id="PF00557"/>
    </source>
</evidence>
<feature type="non-terminal residue" evidence="24">
    <location>
        <position position="707"/>
    </location>
</feature>
<evidence type="ECO:0000256" key="6">
    <source>
        <dbReference type="ARBA" id="ARBA00012574"/>
    </source>
</evidence>
<evidence type="ECO:0000256" key="2">
    <source>
        <dbReference type="ARBA" id="ARBA00001947"/>
    </source>
</evidence>
<dbReference type="Pfam" id="PF16189">
    <property type="entry name" value="Creatinase_N_2"/>
    <property type="match status" value="1"/>
</dbReference>
<keyword evidence="9" id="KW-0336">GPI-anchor</keyword>
<keyword evidence="25" id="KW-1185">Reference proteome</keyword>
<keyword evidence="10" id="KW-0645">Protease</keyword>
<feature type="domain" description="Peptidase M24" evidence="21">
    <location>
        <begin position="379"/>
        <end position="591"/>
    </location>
</feature>
<dbReference type="SUPFAM" id="SSF53092">
    <property type="entry name" value="Creatinase/prolidase N-terminal domain"/>
    <property type="match status" value="1"/>
</dbReference>
<dbReference type="CDD" id="cd01085">
    <property type="entry name" value="APP"/>
    <property type="match status" value="1"/>
</dbReference>
<gene>
    <name evidence="24" type="ORF">PECUL_23A036005</name>
</gene>
<evidence type="ECO:0000256" key="19">
    <source>
        <dbReference type="ARBA" id="ARBA00071974"/>
    </source>
</evidence>
<evidence type="ECO:0000256" key="9">
    <source>
        <dbReference type="ARBA" id="ARBA00022622"/>
    </source>
</evidence>
<keyword evidence="13" id="KW-0378">Hydrolase</keyword>
<dbReference type="AlphaFoldDB" id="A0AAD1WK75"/>
<keyword evidence="8" id="KW-1003">Cell membrane</keyword>
<comment type="similarity">
    <text evidence="4">Belongs to the peptidase M24B family.</text>
</comment>
<dbReference type="GO" id="GO:0005886">
    <property type="term" value="C:plasma membrane"/>
    <property type="evidence" value="ECO:0007669"/>
    <property type="project" value="UniProtKB-SubCell"/>
</dbReference>
<evidence type="ECO:0000256" key="7">
    <source>
        <dbReference type="ARBA" id="ARBA00022438"/>
    </source>
</evidence>
<comment type="subcellular location">
    <subcellularLocation>
        <location evidence="3">Cell membrane</location>
        <topology evidence="3">Lipid-anchor</topology>
        <topology evidence="3">GPI-anchor</topology>
    </subcellularLocation>
</comment>
<evidence type="ECO:0000256" key="10">
    <source>
        <dbReference type="ARBA" id="ARBA00022670"/>
    </source>
</evidence>
<evidence type="ECO:0000313" key="25">
    <source>
        <dbReference type="Proteomes" id="UP001295444"/>
    </source>
</evidence>
<dbReference type="Pfam" id="PF01321">
    <property type="entry name" value="Creatinase_N"/>
    <property type="match status" value="1"/>
</dbReference>
<organism evidence="24 25">
    <name type="scientific">Pelobates cultripes</name>
    <name type="common">Western spadefoot toad</name>
    <dbReference type="NCBI Taxonomy" id="61616"/>
    <lineage>
        <taxon>Eukaryota</taxon>
        <taxon>Metazoa</taxon>
        <taxon>Chordata</taxon>
        <taxon>Craniata</taxon>
        <taxon>Vertebrata</taxon>
        <taxon>Euteleostomi</taxon>
        <taxon>Amphibia</taxon>
        <taxon>Batrachia</taxon>
        <taxon>Anura</taxon>
        <taxon>Pelobatoidea</taxon>
        <taxon>Pelobatidae</taxon>
        <taxon>Pelobates</taxon>
    </lineage>
</organism>
<sequence length="707" mass="80226">MEDEVFPRSLERFGHNMAACRWLLGTWIVIQYGCAVGYPKANRDSTMRDCSKTPPYLPATVKISTEDLHNIRQEMQAQNISAYIIPATDAHLGEYTAPREKRRQWLSGFTGSSGTAVVTSSRAAVFTDSRYWTQAERQMDCNWELQRTISSGDIVAWIFSEVSSGQQIGFDPFLFSIDEWTRYNNLIKDSGRILHSIPDNLVDKVWGSQRPSLPNSEIYSLPNDFVGDTWQQKVENIRDQMKKHAQKPTAVLLSALEETAWLFNLRAQDIPFNPYFYSYALLAEDSISLFVNNMSRITPELSTYLNTNCPQSTCVKVLDYNQVRESVIDYVKGNVIVWIGTKYTNYGLYEIIPKEKLLAEEYSPAMITKAVKNKKEQELLKNCHIRDAVAVIQYMIWLEKTVPSGTVNENNAGDYVDSLRTKQAYFKGPSFETISASGLNAALPHYRASNETNRGLTINEMYLVDSGGQYLDGTTDITRTVHWGKPSDFEKEAYTRVLIGNLELSMLVFPSATSGRVIESFARRALWEIGLNYGHGTGHGIGNFFSVHEWPAGFQSTNIPLREGMFTSIEPGYYQEGDFGIRIEDIVVVVEAKTEHTFENQKYLTFETVSLVPYDKNLIDTKLMTEIQINHVNNHYKKIRDILGKELKKQNLNEEYTWLEKNTEPLSHGQFVTASLTLLILHVGQAGFRASGLDSSMWPVRVSVLSA</sequence>
<evidence type="ECO:0000256" key="3">
    <source>
        <dbReference type="ARBA" id="ARBA00004609"/>
    </source>
</evidence>
<evidence type="ECO:0000256" key="12">
    <source>
        <dbReference type="ARBA" id="ARBA00022729"/>
    </source>
</evidence>
<evidence type="ECO:0000256" key="16">
    <source>
        <dbReference type="ARBA" id="ARBA00023180"/>
    </source>
</evidence>
<keyword evidence="14" id="KW-0862">Zinc</keyword>
<evidence type="ECO:0000259" key="22">
    <source>
        <dbReference type="Pfam" id="PF01321"/>
    </source>
</evidence>
<evidence type="ECO:0000256" key="4">
    <source>
        <dbReference type="ARBA" id="ARBA00008766"/>
    </source>
</evidence>
<dbReference type="GO" id="GO:0070006">
    <property type="term" value="F:metalloaminopeptidase activity"/>
    <property type="evidence" value="ECO:0007669"/>
    <property type="project" value="InterPro"/>
</dbReference>
<feature type="domain" description="Peptidase M24 C-terminal" evidence="23">
    <location>
        <begin position="602"/>
        <end position="666"/>
    </location>
</feature>
<dbReference type="InterPro" id="IPR036005">
    <property type="entry name" value="Creatinase/aminopeptidase-like"/>
</dbReference>
<evidence type="ECO:0000256" key="11">
    <source>
        <dbReference type="ARBA" id="ARBA00022723"/>
    </source>
</evidence>
<proteinExistence type="inferred from homology"/>
<accession>A0AAD1WK75</accession>
<dbReference type="PANTHER" id="PTHR43763">
    <property type="entry name" value="XAA-PRO AMINOPEPTIDASE 1"/>
    <property type="match status" value="1"/>
</dbReference>
<evidence type="ECO:0000313" key="24">
    <source>
        <dbReference type="EMBL" id="CAH2314839.1"/>
    </source>
</evidence>